<dbReference type="KEGG" id="bcai:K788_0001112"/>
<accession>A0A0P0RNQ5</accession>
<proteinExistence type="predicted"/>
<geneLocation type="plasmid" evidence="3"/>
<sequence length="41" mass="4755">MFRLTSREHHSRMNRQHPADHESPELCAEPSLEGPRDGDVE</sequence>
<reference evidence="2 3" key="1">
    <citation type="journal article" date="2014" name="Genome Announc.">
        <title>Draft Genome Sequence of the Haloacid-Degrading Burkholderia caribensis Strain MBA4.</title>
        <authorList>
            <person name="Pan Y."/>
            <person name="Kong K.F."/>
            <person name="Tsang J.S."/>
        </authorList>
    </citation>
    <scope>NUCLEOTIDE SEQUENCE [LARGE SCALE GENOMIC DNA]</scope>
    <source>
        <strain evidence="2 3">MBA4</strain>
        <plasmid evidence="3">Plasmid</plasmid>
    </source>
</reference>
<keyword evidence="2" id="KW-0614">Plasmid</keyword>
<organism evidence="2 3">
    <name type="scientific">Paraburkholderia caribensis MBA4</name>
    <dbReference type="NCBI Taxonomy" id="1323664"/>
    <lineage>
        <taxon>Bacteria</taxon>
        <taxon>Pseudomonadati</taxon>
        <taxon>Pseudomonadota</taxon>
        <taxon>Betaproteobacteria</taxon>
        <taxon>Burkholderiales</taxon>
        <taxon>Burkholderiaceae</taxon>
        <taxon>Paraburkholderia</taxon>
    </lineage>
</organism>
<dbReference type="Proteomes" id="UP000019146">
    <property type="component" value="Plasmid unnamed"/>
</dbReference>
<gene>
    <name evidence="2" type="ORF">K788_0001112</name>
</gene>
<evidence type="ECO:0000313" key="2">
    <source>
        <dbReference type="EMBL" id="ALL70553.1"/>
    </source>
</evidence>
<feature type="region of interest" description="Disordered" evidence="1">
    <location>
        <begin position="1"/>
        <end position="41"/>
    </location>
</feature>
<protein>
    <submittedName>
        <fullName evidence="2">Uncharacterized protein</fullName>
    </submittedName>
</protein>
<evidence type="ECO:0000313" key="3">
    <source>
        <dbReference type="Proteomes" id="UP000019146"/>
    </source>
</evidence>
<evidence type="ECO:0000256" key="1">
    <source>
        <dbReference type="SAM" id="MobiDB-lite"/>
    </source>
</evidence>
<dbReference type="AlphaFoldDB" id="A0A0P0RNQ5"/>
<dbReference type="EMBL" id="CP012748">
    <property type="protein sequence ID" value="ALL70553.1"/>
    <property type="molecule type" value="Genomic_DNA"/>
</dbReference>
<name>A0A0P0RNQ5_9BURK</name>